<keyword evidence="1" id="KW-0560">Oxidoreductase</keyword>
<comment type="catalytic activity">
    <reaction evidence="1">
        <text>epoxyqueuosine(34) in tRNA + AH2 = queuosine(34) in tRNA + A + H2O</text>
        <dbReference type="Rhea" id="RHEA:32159"/>
        <dbReference type="Rhea" id="RHEA-COMP:18571"/>
        <dbReference type="Rhea" id="RHEA-COMP:18582"/>
        <dbReference type="ChEBI" id="CHEBI:13193"/>
        <dbReference type="ChEBI" id="CHEBI:15377"/>
        <dbReference type="ChEBI" id="CHEBI:17499"/>
        <dbReference type="ChEBI" id="CHEBI:194431"/>
        <dbReference type="ChEBI" id="CHEBI:194443"/>
        <dbReference type="EC" id="1.17.99.6"/>
    </reaction>
</comment>
<dbReference type="PANTHER" id="PTHR43377:SF2">
    <property type="entry name" value="BINDING ROSSMANN FOLD OXIDOREDUCTASE, PUTATIVE (AFU_ORTHOLOGUE AFUA_4G00560)-RELATED"/>
    <property type="match status" value="1"/>
</dbReference>
<evidence type="ECO:0000256" key="1">
    <source>
        <dbReference type="HAMAP-Rule" id="MF_02089"/>
    </source>
</evidence>
<gene>
    <name evidence="1" type="primary">queH</name>
    <name evidence="3" type="ORF">IAC79_00245</name>
</gene>
<dbReference type="Gene3D" id="3.30.360.10">
    <property type="entry name" value="Dihydrodipicolinate Reductase, domain 2"/>
    <property type="match status" value="1"/>
</dbReference>
<accession>A0A9D1T229</accession>
<name>A0A9D1T229_9BACT</name>
<dbReference type="InterPro" id="IPR000683">
    <property type="entry name" value="Gfo/Idh/MocA-like_OxRdtase_N"/>
</dbReference>
<dbReference type="Gene3D" id="3.40.50.720">
    <property type="entry name" value="NAD(P)-binding Rossmann-like Domain"/>
    <property type="match status" value="1"/>
</dbReference>
<comment type="similarity">
    <text evidence="1">Belongs to the QueH family.</text>
</comment>
<dbReference type="Pfam" id="PF02677">
    <property type="entry name" value="QueH"/>
    <property type="match status" value="1"/>
</dbReference>
<dbReference type="InterPro" id="IPR003828">
    <property type="entry name" value="QueH"/>
</dbReference>
<feature type="binding site" evidence="1">
    <location>
        <position position="10"/>
    </location>
    <ligand>
        <name>[4Fe-4S] cluster</name>
        <dbReference type="ChEBI" id="CHEBI:49883"/>
    </ligand>
</feature>
<reference evidence="3" key="1">
    <citation type="submission" date="2020-10" db="EMBL/GenBank/DDBJ databases">
        <authorList>
            <person name="Gilroy R."/>
        </authorList>
    </citation>
    <scope>NUCLEOTIDE SEQUENCE</scope>
    <source>
        <strain evidence="3">35461</strain>
    </source>
</reference>
<dbReference type="GO" id="GO:0052693">
    <property type="term" value="F:epoxyqueuosine reductase activity"/>
    <property type="evidence" value="ECO:0007669"/>
    <property type="project" value="UniProtKB-UniRule"/>
</dbReference>
<keyword evidence="1" id="KW-0819">tRNA processing</keyword>
<keyword evidence="1" id="KW-1015">Disulfide bond</keyword>
<sequence>MKGKILLHTCCGVCASHCVRVLKEDGWEPTLFFFNPNIYPHEEYLRRKAAAEALARAEGIRLVEDAPDHTAWQEAVAEGFEECKEGGARCARCFRFSLARAAARMRELGCDAFTTSLTVSPHKRSALLHAIGREVGGDAFVPYDFKKQNGFQDSNRRAAALGLYRQIYCGCEYSVRHREPFAVAVLGMGYRGGVYAQWALEHPGDLRVAAIAEPDPALRARWAEKLGLPPEAVFADWRQALDAPGLEAAIVALPDRLHFPAAQAALARRLHLLLEKPVGATWEECVGLDAAVRESGRLVQVGHILRFTPYYGKIAALIQGGTLGRLVSIRHLEPVGYRKAAHAFCRGPFGHTAKTTPMIVQKCSHDFDLFAWWVGKRCVSAQSFGGLSHFRPACAPTGAAARCVDCPAAVERACPYSAVKLLREGHDLRYALHDATPAGIEAELRDGPYGRCVYAGGNDAVDHQIVTLLFEGGVTAQHCMESYTWGRDRRTHIFLTNGEIVGDARTLDVYRFSDRSHTRWDAALEAGGATHEAGYVLGNGGLLHDWVWTLRTLPPSHYPARFHESIQAHAMAFAAEASRLSGGDPVPIATL</sequence>
<comment type="caution">
    <text evidence="3">The sequence shown here is derived from an EMBL/GenBank/DDBJ whole genome shotgun (WGS) entry which is preliminary data.</text>
</comment>
<keyword evidence="1" id="KW-0004">4Fe-4S</keyword>
<keyword evidence="1" id="KW-0676">Redox-active center</keyword>
<dbReference type="Proteomes" id="UP000886845">
    <property type="component" value="Unassembled WGS sequence"/>
</dbReference>
<dbReference type="GO" id="GO:0000166">
    <property type="term" value="F:nucleotide binding"/>
    <property type="evidence" value="ECO:0007669"/>
    <property type="project" value="InterPro"/>
</dbReference>
<evidence type="ECO:0000313" key="3">
    <source>
        <dbReference type="EMBL" id="HIV08531.1"/>
    </source>
</evidence>
<dbReference type="InterPro" id="IPR051450">
    <property type="entry name" value="Gfo/Idh/MocA_Oxidoreductases"/>
</dbReference>
<keyword evidence="1" id="KW-0671">Queuosine biosynthesis</keyword>
<dbReference type="GO" id="GO:0051539">
    <property type="term" value="F:4 iron, 4 sulfur cluster binding"/>
    <property type="evidence" value="ECO:0007669"/>
    <property type="project" value="UniProtKB-UniRule"/>
</dbReference>
<feature type="binding site" evidence="1">
    <location>
        <position position="11"/>
    </location>
    <ligand>
        <name>[4Fe-4S] cluster</name>
        <dbReference type="ChEBI" id="CHEBI:49883"/>
    </ligand>
</feature>
<feature type="binding site" evidence="1">
    <location>
        <position position="90"/>
    </location>
    <ligand>
        <name>[4Fe-4S] cluster</name>
        <dbReference type="ChEBI" id="CHEBI:49883"/>
    </ligand>
</feature>
<evidence type="ECO:0000313" key="4">
    <source>
        <dbReference type="Proteomes" id="UP000886845"/>
    </source>
</evidence>
<dbReference type="Pfam" id="PF01408">
    <property type="entry name" value="GFO_IDH_MocA"/>
    <property type="match status" value="1"/>
</dbReference>
<comment type="function">
    <text evidence="1">Catalyzes the conversion of epoxyqueuosine (oQ) to queuosine (Q), which is a hypermodified base found in the wobble positions of tRNA(Asp), tRNA(Asn), tRNA(His) and tRNA(Tyr).</text>
</comment>
<dbReference type="AlphaFoldDB" id="A0A9D1T229"/>
<dbReference type="HAMAP" id="MF_02089">
    <property type="entry name" value="QueH"/>
    <property type="match status" value="1"/>
</dbReference>
<keyword evidence="1" id="KW-0411">Iron-sulfur</keyword>
<dbReference type="PANTHER" id="PTHR43377">
    <property type="entry name" value="BILIVERDIN REDUCTASE A"/>
    <property type="match status" value="1"/>
</dbReference>
<dbReference type="EMBL" id="DVOR01000008">
    <property type="protein sequence ID" value="HIV08531.1"/>
    <property type="molecule type" value="Genomic_DNA"/>
</dbReference>
<feature type="domain" description="Gfo/Idh/MocA-like oxidoreductase N-terminal" evidence="2">
    <location>
        <begin position="182"/>
        <end position="303"/>
    </location>
</feature>
<dbReference type="EC" id="1.17.99.6" evidence="1"/>
<protein>
    <recommendedName>
        <fullName evidence="1">Epoxyqueuosine reductase QueH</fullName>
        <ecNumber evidence="1">1.17.99.6</ecNumber>
    </recommendedName>
    <alternativeName>
        <fullName evidence="1">Queuosine biosynthesis protein QueH</fullName>
    </alternativeName>
</protein>
<keyword evidence="1" id="KW-0408">Iron</keyword>
<dbReference type="GO" id="GO:0046872">
    <property type="term" value="F:metal ion binding"/>
    <property type="evidence" value="ECO:0007669"/>
    <property type="project" value="UniProtKB-KW"/>
</dbReference>
<feature type="disulfide bond" description="Redox-active" evidence="1">
    <location>
        <begin position="169"/>
        <end position="171"/>
    </location>
</feature>
<reference evidence="3" key="2">
    <citation type="journal article" date="2021" name="PeerJ">
        <title>Extensive microbial diversity within the chicken gut microbiome revealed by metagenomics and culture.</title>
        <authorList>
            <person name="Gilroy R."/>
            <person name="Ravi A."/>
            <person name="Getino M."/>
            <person name="Pursley I."/>
            <person name="Horton D.L."/>
            <person name="Alikhan N.F."/>
            <person name="Baker D."/>
            <person name="Gharbi K."/>
            <person name="Hall N."/>
            <person name="Watson M."/>
            <person name="Adriaenssens E.M."/>
            <person name="Foster-Nyarko E."/>
            <person name="Jarju S."/>
            <person name="Secka A."/>
            <person name="Antonio M."/>
            <person name="Oren A."/>
            <person name="Chaudhuri R.R."/>
            <person name="La Ragione R."/>
            <person name="Hildebrand F."/>
            <person name="Pallen M.J."/>
        </authorList>
    </citation>
    <scope>NUCLEOTIDE SEQUENCE</scope>
    <source>
        <strain evidence="3">35461</strain>
    </source>
</reference>
<keyword evidence="1" id="KW-0479">Metal-binding</keyword>
<dbReference type="InterPro" id="IPR036291">
    <property type="entry name" value="NAD(P)-bd_dom_sf"/>
</dbReference>
<evidence type="ECO:0000259" key="2">
    <source>
        <dbReference type="Pfam" id="PF01408"/>
    </source>
</evidence>
<proteinExistence type="inferred from homology"/>
<comment type="pathway">
    <text evidence="1">tRNA modification; tRNA-queuosine biosynthesis.</text>
</comment>
<dbReference type="GO" id="GO:0008616">
    <property type="term" value="P:tRNA queuosine(34) biosynthetic process"/>
    <property type="evidence" value="ECO:0007669"/>
    <property type="project" value="UniProtKB-UniRule"/>
</dbReference>
<feature type="binding site" evidence="1">
    <location>
        <position position="93"/>
    </location>
    <ligand>
        <name>[4Fe-4S] cluster</name>
        <dbReference type="ChEBI" id="CHEBI:49883"/>
    </ligand>
</feature>
<dbReference type="SUPFAM" id="SSF55347">
    <property type="entry name" value="Glyceraldehyde-3-phosphate dehydrogenase-like, C-terminal domain"/>
    <property type="match status" value="1"/>
</dbReference>
<dbReference type="SUPFAM" id="SSF51735">
    <property type="entry name" value="NAD(P)-binding Rossmann-fold domains"/>
    <property type="match status" value="1"/>
</dbReference>
<organism evidence="3 4">
    <name type="scientific">Candidatus Spyradenecus faecavium</name>
    <dbReference type="NCBI Taxonomy" id="2840947"/>
    <lineage>
        <taxon>Bacteria</taxon>
        <taxon>Pseudomonadati</taxon>
        <taxon>Lentisphaerota</taxon>
        <taxon>Lentisphaeria</taxon>
        <taxon>Lentisphaerales</taxon>
        <taxon>Lentisphaeraceae</taxon>
        <taxon>Lentisphaeraceae incertae sedis</taxon>
        <taxon>Candidatus Spyradenecus</taxon>
    </lineage>
</organism>